<organism evidence="1 2">
    <name type="scientific">Streptosporangium album</name>
    <dbReference type="NCBI Taxonomy" id="47479"/>
    <lineage>
        <taxon>Bacteria</taxon>
        <taxon>Bacillati</taxon>
        <taxon>Actinomycetota</taxon>
        <taxon>Actinomycetes</taxon>
        <taxon>Streptosporangiales</taxon>
        <taxon>Streptosporangiaceae</taxon>
        <taxon>Streptosporangium</taxon>
    </lineage>
</organism>
<keyword evidence="2" id="KW-1185">Reference proteome</keyword>
<gene>
    <name evidence="1" type="ORF">FHR32_001735</name>
</gene>
<proteinExistence type="predicted"/>
<protein>
    <submittedName>
        <fullName evidence="1">Uncharacterized protein</fullName>
    </submittedName>
</protein>
<sequence length="52" mass="5287">MLTAKAPALPRQGLPGWGPPVLGGLTFTAPAGLWPTSALWFSTAIGVTPWAG</sequence>
<evidence type="ECO:0000313" key="2">
    <source>
        <dbReference type="Proteomes" id="UP000534286"/>
    </source>
</evidence>
<dbReference type="EMBL" id="JACHJU010000001">
    <property type="protein sequence ID" value="MBB4937430.1"/>
    <property type="molecule type" value="Genomic_DNA"/>
</dbReference>
<accession>A0A7W7RSK8</accession>
<evidence type="ECO:0000313" key="1">
    <source>
        <dbReference type="EMBL" id="MBB4937430.1"/>
    </source>
</evidence>
<name>A0A7W7RSK8_9ACTN</name>
<reference evidence="1 2" key="1">
    <citation type="submission" date="2020-08" db="EMBL/GenBank/DDBJ databases">
        <title>Sequencing the genomes of 1000 actinobacteria strains.</title>
        <authorList>
            <person name="Klenk H.-P."/>
        </authorList>
    </citation>
    <scope>NUCLEOTIDE SEQUENCE [LARGE SCALE GENOMIC DNA]</scope>
    <source>
        <strain evidence="1 2">DSM 43023</strain>
    </source>
</reference>
<dbReference type="AlphaFoldDB" id="A0A7W7RSK8"/>
<comment type="caution">
    <text evidence="1">The sequence shown here is derived from an EMBL/GenBank/DDBJ whole genome shotgun (WGS) entry which is preliminary data.</text>
</comment>
<dbReference type="InterPro" id="IPR045382">
    <property type="entry name" value="DUF6529"/>
</dbReference>
<dbReference type="Pfam" id="PF20139">
    <property type="entry name" value="DUF6529"/>
    <property type="match status" value="1"/>
</dbReference>
<dbReference type="Proteomes" id="UP000534286">
    <property type="component" value="Unassembled WGS sequence"/>
</dbReference>
<dbReference type="RefSeq" id="WP_184753804.1">
    <property type="nucleotide sequence ID" value="NZ_BAABEK010000029.1"/>
</dbReference>